<dbReference type="EMBL" id="KQ979440">
    <property type="protein sequence ID" value="KYN21512.1"/>
    <property type="molecule type" value="Genomic_DNA"/>
</dbReference>
<sequence>SERFQPIKRDARLRRRVTYIVSSVFTDAFRFHAHTLLVSYPCLSNIG</sequence>
<keyword evidence="2" id="KW-1185">Reference proteome</keyword>
<name>A0A195E9M8_9HYME</name>
<dbReference type="AlphaFoldDB" id="A0A195E9M8"/>
<proteinExistence type="predicted"/>
<protein>
    <submittedName>
        <fullName evidence="1">Uncharacterized protein</fullName>
    </submittedName>
</protein>
<dbReference type="Proteomes" id="UP000078492">
    <property type="component" value="Unassembled WGS sequence"/>
</dbReference>
<feature type="non-terminal residue" evidence="1">
    <location>
        <position position="1"/>
    </location>
</feature>
<accession>A0A195E9M8</accession>
<reference evidence="1 2" key="1">
    <citation type="submission" date="2015-09" db="EMBL/GenBank/DDBJ databases">
        <title>Trachymyrmex cornetzi WGS genome.</title>
        <authorList>
            <person name="Nygaard S."/>
            <person name="Hu H."/>
            <person name="Boomsma J."/>
            <person name="Zhang G."/>
        </authorList>
    </citation>
    <scope>NUCLEOTIDE SEQUENCE [LARGE SCALE GENOMIC DNA]</scope>
    <source>
        <strain evidence="1">Tcor2-1</strain>
        <tissue evidence="1">Whole body</tissue>
    </source>
</reference>
<organism evidence="1 2">
    <name type="scientific">Trachymyrmex cornetzi</name>
    <dbReference type="NCBI Taxonomy" id="471704"/>
    <lineage>
        <taxon>Eukaryota</taxon>
        <taxon>Metazoa</taxon>
        <taxon>Ecdysozoa</taxon>
        <taxon>Arthropoda</taxon>
        <taxon>Hexapoda</taxon>
        <taxon>Insecta</taxon>
        <taxon>Pterygota</taxon>
        <taxon>Neoptera</taxon>
        <taxon>Endopterygota</taxon>
        <taxon>Hymenoptera</taxon>
        <taxon>Apocrita</taxon>
        <taxon>Aculeata</taxon>
        <taxon>Formicoidea</taxon>
        <taxon>Formicidae</taxon>
        <taxon>Myrmicinae</taxon>
        <taxon>Trachymyrmex</taxon>
    </lineage>
</organism>
<evidence type="ECO:0000313" key="1">
    <source>
        <dbReference type="EMBL" id="KYN21512.1"/>
    </source>
</evidence>
<gene>
    <name evidence="1" type="ORF">ALC57_06126</name>
</gene>
<evidence type="ECO:0000313" key="2">
    <source>
        <dbReference type="Proteomes" id="UP000078492"/>
    </source>
</evidence>